<dbReference type="Proteomes" id="UP000008703">
    <property type="component" value="Plasmid pSTRVI01"/>
</dbReference>
<dbReference type="HOGENOM" id="CLU_2119856_0_0_11"/>
<evidence type="ECO:0000313" key="1">
    <source>
        <dbReference type="EMBL" id="AEM88678.1"/>
    </source>
</evidence>
<organism evidence="1 2">
    <name type="scientific">Streptomyces violaceusniger (strain Tu 4113)</name>
    <dbReference type="NCBI Taxonomy" id="653045"/>
    <lineage>
        <taxon>Bacteria</taxon>
        <taxon>Bacillati</taxon>
        <taxon>Actinomycetota</taxon>
        <taxon>Actinomycetes</taxon>
        <taxon>Kitasatosporales</taxon>
        <taxon>Streptomycetaceae</taxon>
        <taxon>Streptomyces</taxon>
        <taxon>Streptomyces violaceusniger group</taxon>
    </lineage>
</organism>
<dbReference type="AlphaFoldDB" id="G2PGW4"/>
<reference evidence="1" key="1">
    <citation type="submission" date="2011-08" db="EMBL/GenBank/DDBJ databases">
        <title>Complete sequence of plasmid 1 of Streptomyces violaceusniger Tu 4113.</title>
        <authorList>
            <consortium name="US DOE Joint Genome Institute"/>
            <person name="Lucas S."/>
            <person name="Han J."/>
            <person name="Lapidus A."/>
            <person name="Cheng J.-F."/>
            <person name="Goodwin L."/>
            <person name="Pitluck S."/>
            <person name="Peters L."/>
            <person name="Ivanova N."/>
            <person name="Daligault H."/>
            <person name="Detter J.C."/>
            <person name="Han C."/>
            <person name="Tapia R."/>
            <person name="Land M."/>
            <person name="Hauser L."/>
            <person name="Kyrpides N."/>
            <person name="Ivanova N."/>
            <person name="Pagani I."/>
            <person name="Hagen A."/>
            <person name="Katz L."/>
            <person name="Fiedler H.-P."/>
            <person name="Keasling J."/>
            <person name="Fortman J."/>
            <person name="Woyke T."/>
        </authorList>
    </citation>
    <scope>NUCLEOTIDE SEQUENCE [LARGE SCALE GENOMIC DNA]</scope>
    <source>
        <strain evidence="1">Tu 4113</strain>
        <plasmid evidence="1">pSTRVI01</plasmid>
    </source>
</reference>
<dbReference type="EMBL" id="CP002995">
    <property type="protein sequence ID" value="AEM88678.1"/>
    <property type="molecule type" value="Genomic_DNA"/>
</dbReference>
<gene>
    <name evidence="1" type="ORF">Strvi_9423</name>
</gene>
<sequence length="117" mass="12704">MTPVTRTRLERVRASAGIAMLALQQIEDELAVDDVTAQELAEIVREFHREADPQQGLFGALAQLLTVAARTAERIEPDHDGDASCPLHEAAALITDNAGLRAYYATRALDPQGERAP</sequence>
<geneLocation type="plasmid" evidence="1 2">
    <name>pSTRVI01</name>
</geneLocation>
<accession>G2PGW4</accession>
<protein>
    <submittedName>
        <fullName evidence="1">Uncharacterized protein</fullName>
    </submittedName>
</protein>
<keyword evidence="2" id="KW-1185">Reference proteome</keyword>
<keyword evidence="1" id="KW-0614">Plasmid</keyword>
<evidence type="ECO:0000313" key="2">
    <source>
        <dbReference type="Proteomes" id="UP000008703"/>
    </source>
</evidence>
<proteinExistence type="predicted"/>
<name>G2PGW4_STRV4</name>
<dbReference type="KEGG" id="svl:Strvi_9423"/>
<dbReference type="RefSeq" id="WP_014043613.1">
    <property type="nucleotide sequence ID" value="NC_015951.1"/>
</dbReference>